<organism evidence="1">
    <name type="scientific">marine sediment metagenome</name>
    <dbReference type="NCBI Taxonomy" id="412755"/>
    <lineage>
        <taxon>unclassified sequences</taxon>
        <taxon>metagenomes</taxon>
        <taxon>ecological metagenomes</taxon>
    </lineage>
</organism>
<name>A0A0F9NK46_9ZZZZ</name>
<sequence>MIKKDLTHCKDLDEFYREIRALHIKHHGRSYVDPHDDLMETAKNLDVPMNEIVYRESGVFQGATVAAMASIGVKRMQLIDVQFRLFNQNKKYFKDCVLNMHQCSSIKTPIKWKGRVFPTATKAVLNLPPANIAYFDAMHVHEFVLEELQTHAPSVTDYMFIHDTYQMRNKDDKQFHVDKQLHKAAKIFVEQSNGEWVVNYYHQVNCGYTKLKRIKS</sequence>
<dbReference type="AlphaFoldDB" id="A0A0F9NK46"/>
<comment type="caution">
    <text evidence="1">The sequence shown here is derived from an EMBL/GenBank/DDBJ whole genome shotgun (WGS) entry which is preliminary data.</text>
</comment>
<reference evidence="1" key="1">
    <citation type="journal article" date="2015" name="Nature">
        <title>Complex archaea that bridge the gap between prokaryotes and eukaryotes.</title>
        <authorList>
            <person name="Spang A."/>
            <person name="Saw J.H."/>
            <person name="Jorgensen S.L."/>
            <person name="Zaremba-Niedzwiedzka K."/>
            <person name="Martijn J."/>
            <person name="Lind A.E."/>
            <person name="van Eijk R."/>
            <person name="Schleper C."/>
            <person name="Guy L."/>
            <person name="Ettema T.J."/>
        </authorList>
    </citation>
    <scope>NUCLEOTIDE SEQUENCE</scope>
</reference>
<gene>
    <name evidence="1" type="ORF">LCGC14_1017560</name>
</gene>
<proteinExistence type="predicted"/>
<evidence type="ECO:0000313" key="1">
    <source>
        <dbReference type="EMBL" id="KKN12337.1"/>
    </source>
</evidence>
<protein>
    <recommendedName>
        <fullName evidence="2">Class I SAM-dependent methyltransferase</fullName>
    </recommendedName>
</protein>
<accession>A0A0F9NK46</accession>
<evidence type="ECO:0008006" key="2">
    <source>
        <dbReference type="Google" id="ProtNLM"/>
    </source>
</evidence>
<dbReference type="EMBL" id="LAZR01004042">
    <property type="protein sequence ID" value="KKN12337.1"/>
    <property type="molecule type" value="Genomic_DNA"/>
</dbReference>